<keyword evidence="2" id="KW-0238">DNA-binding</keyword>
<feature type="domain" description="Tyr recombinase" evidence="4">
    <location>
        <begin position="13"/>
        <end position="179"/>
    </location>
</feature>
<dbReference type="SUPFAM" id="SSF56349">
    <property type="entry name" value="DNA breaking-rejoining enzymes"/>
    <property type="match status" value="1"/>
</dbReference>
<dbReference type="AlphaFoldDB" id="A0A1Y3GDK0"/>
<sequence length="183" mass="21484">MKTTKTYQNNKGKLPKYHRKNEIKKLLEKANQENQRDYLILKIMWETGLRLSELATLKVEDIDFKDNTITVREGKGGKDRVVPLTNETSNLLRMFTNNLKKQDQVFKIGKRQIQNIVSKYAEKTNIKTHPHKFRHSFAVHSLKQGMDLRTLQKILGHSSLSTTQIYLDVVADDVKKEYQKIWK</sequence>
<evidence type="ECO:0000259" key="4">
    <source>
        <dbReference type="PROSITE" id="PS51898"/>
    </source>
</evidence>
<dbReference type="InterPro" id="IPR050090">
    <property type="entry name" value="Tyrosine_recombinase_XerCD"/>
</dbReference>
<reference evidence="5 6" key="1">
    <citation type="submission" date="2016-12" db="EMBL/GenBank/DDBJ databases">
        <title>Discovery of methanogenic haloarchaea.</title>
        <authorList>
            <person name="Sorokin D.Y."/>
            <person name="Makarova K.S."/>
            <person name="Abbas B."/>
            <person name="Ferrer M."/>
            <person name="Golyshin P.N."/>
        </authorList>
    </citation>
    <scope>NUCLEOTIDE SEQUENCE [LARGE SCALE GENOMIC DNA]</scope>
    <source>
        <strain evidence="5">AMET1</strain>
    </source>
</reference>
<keyword evidence="1" id="KW-0229">DNA integration</keyword>
<keyword evidence="6" id="KW-1185">Reference proteome</keyword>
<dbReference type="RefSeq" id="WP_086637347.1">
    <property type="nucleotide sequence ID" value="NZ_MRZU01000003.1"/>
</dbReference>
<dbReference type="EMBL" id="MRZU01000003">
    <property type="protein sequence ID" value="OUJ19330.1"/>
    <property type="molecule type" value="Genomic_DNA"/>
</dbReference>
<protein>
    <submittedName>
        <fullName evidence="5">XerD/XerC family integrase</fullName>
    </submittedName>
</protein>
<dbReference type="GO" id="GO:0006310">
    <property type="term" value="P:DNA recombination"/>
    <property type="evidence" value="ECO:0007669"/>
    <property type="project" value="UniProtKB-KW"/>
</dbReference>
<evidence type="ECO:0000313" key="5">
    <source>
        <dbReference type="EMBL" id="OUJ19330.1"/>
    </source>
</evidence>
<dbReference type="InterPro" id="IPR013762">
    <property type="entry name" value="Integrase-like_cat_sf"/>
</dbReference>
<accession>A0A1Y3GDK0</accession>
<dbReference type="GO" id="GO:0003677">
    <property type="term" value="F:DNA binding"/>
    <property type="evidence" value="ECO:0007669"/>
    <property type="project" value="UniProtKB-KW"/>
</dbReference>
<organism evidence="5 6">
    <name type="scientific">Methanonatronarchaeum thermophilum</name>
    <dbReference type="NCBI Taxonomy" id="1927129"/>
    <lineage>
        <taxon>Archaea</taxon>
        <taxon>Methanobacteriati</taxon>
        <taxon>Methanobacteriota</taxon>
        <taxon>Methanonatronarchaeia</taxon>
        <taxon>Methanonatronarchaeales</taxon>
        <taxon>Methanonatronarchaeaceae</taxon>
        <taxon>Methanonatronarchaeum</taxon>
    </lineage>
</organism>
<evidence type="ECO:0000256" key="2">
    <source>
        <dbReference type="ARBA" id="ARBA00023125"/>
    </source>
</evidence>
<evidence type="ECO:0000313" key="6">
    <source>
        <dbReference type="Proteomes" id="UP000195137"/>
    </source>
</evidence>
<evidence type="ECO:0000256" key="3">
    <source>
        <dbReference type="ARBA" id="ARBA00023172"/>
    </source>
</evidence>
<keyword evidence="3" id="KW-0233">DNA recombination</keyword>
<comment type="caution">
    <text evidence="5">The sequence shown here is derived from an EMBL/GenBank/DDBJ whole genome shotgun (WGS) entry which is preliminary data.</text>
</comment>
<dbReference type="InterPro" id="IPR002104">
    <property type="entry name" value="Integrase_catalytic"/>
</dbReference>
<dbReference type="Gene3D" id="1.10.443.10">
    <property type="entry name" value="Intergrase catalytic core"/>
    <property type="match status" value="1"/>
</dbReference>
<evidence type="ECO:0000256" key="1">
    <source>
        <dbReference type="ARBA" id="ARBA00022908"/>
    </source>
</evidence>
<dbReference type="Proteomes" id="UP000195137">
    <property type="component" value="Unassembled WGS sequence"/>
</dbReference>
<dbReference type="Pfam" id="PF00589">
    <property type="entry name" value="Phage_integrase"/>
    <property type="match status" value="1"/>
</dbReference>
<name>A0A1Y3GDK0_9EURY</name>
<dbReference type="PANTHER" id="PTHR30349">
    <property type="entry name" value="PHAGE INTEGRASE-RELATED"/>
    <property type="match status" value="1"/>
</dbReference>
<proteinExistence type="predicted"/>
<gene>
    <name evidence="5" type="ORF">AMET1_0986</name>
</gene>
<dbReference type="GO" id="GO:0015074">
    <property type="term" value="P:DNA integration"/>
    <property type="evidence" value="ECO:0007669"/>
    <property type="project" value="UniProtKB-KW"/>
</dbReference>
<dbReference type="OrthoDB" id="142231at2157"/>
<dbReference type="InterPro" id="IPR011010">
    <property type="entry name" value="DNA_brk_join_enz"/>
</dbReference>
<dbReference type="PANTHER" id="PTHR30349:SF41">
    <property type="entry name" value="INTEGRASE_RECOMBINASE PROTEIN MJ0367-RELATED"/>
    <property type="match status" value="1"/>
</dbReference>
<dbReference type="PROSITE" id="PS51898">
    <property type="entry name" value="TYR_RECOMBINASE"/>
    <property type="match status" value="1"/>
</dbReference>